<accession>A0A2P6P180</accession>
<comment type="caution">
    <text evidence="2">The sequence shown here is derived from an EMBL/GenBank/DDBJ whole genome shotgun (WGS) entry which is preliminary data.</text>
</comment>
<dbReference type="Gramene" id="PRQ15681">
    <property type="protein sequence ID" value="PRQ15681"/>
    <property type="gene ID" value="RchiOBHm_CPg0501891"/>
</dbReference>
<keyword evidence="1" id="KW-0812">Transmembrane</keyword>
<keyword evidence="1" id="KW-1133">Transmembrane helix</keyword>
<reference evidence="2 3" key="1">
    <citation type="journal article" date="2018" name="Nat. Genet.">
        <title>The Rosa genome provides new insights in the design of modern roses.</title>
        <authorList>
            <person name="Bendahmane M."/>
        </authorList>
    </citation>
    <scope>NUCLEOTIDE SEQUENCE [LARGE SCALE GENOMIC DNA]</scope>
    <source>
        <strain evidence="3">cv. Old Blush</strain>
    </source>
</reference>
<gene>
    <name evidence="2" type="ORF">RchiOBHm_CPg0501891</name>
</gene>
<name>A0A2P6P180_ROSCH</name>
<evidence type="ECO:0000256" key="1">
    <source>
        <dbReference type="SAM" id="Phobius"/>
    </source>
</evidence>
<proteinExistence type="predicted"/>
<evidence type="ECO:0000313" key="2">
    <source>
        <dbReference type="EMBL" id="PRQ15681.1"/>
    </source>
</evidence>
<protein>
    <submittedName>
        <fullName evidence="2">Uncharacterized protein</fullName>
    </submittedName>
</protein>
<evidence type="ECO:0000313" key="3">
    <source>
        <dbReference type="Proteomes" id="UP000238479"/>
    </source>
</evidence>
<dbReference type="Proteomes" id="UP000238479">
    <property type="component" value="Chloroplast Pltd"/>
</dbReference>
<dbReference type="EMBL" id="PDCK01000046">
    <property type="protein sequence ID" value="PRQ15681.1"/>
    <property type="molecule type" value="Genomic_DNA"/>
</dbReference>
<keyword evidence="2" id="KW-0150">Chloroplast</keyword>
<keyword evidence="2" id="KW-0934">Plastid</keyword>
<geneLocation type="chloroplast" evidence="2"/>
<sequence>MDISISCQNRSWFFLLIFFTDFLYICTSGPFDFGSPFWFKKIILVFVYVSGWNKLL</sequence>
<feature type="transmembrane region" description="Helical" evidence="1">
    <location>
        <begin position="12"/>
        <end position="31"/>
    </location>
</feature>
<keyword evidence="1" id="KW-0472">Membrane</keyword>
<dbReference type="AlphaFoldDB" id="A0A2P6P180"/>
<organism evidence="2 3">
    <name type="scientific">Rosa chinensis</name>
    <name type="common">China rose</name>
    <dbReference type="NCBI Taxonomy" id="74649"/>
    <lineage>
        <taxon>Eukaryota</taxon>
        <taxon>Viridiplantae</taxon>
        <taxon>Streptophyta</taxon>
        <taxon>Embryophyta</taxon>
        <taxon>Tracheophyta</taxon>
        <taxon>Spermatophyta</taxon>
        <taxon>Magnoliopsida</taxon>
        <taxon>eudicotyledons</taxon>
        <taxon>Gunneridae</taxon>
        <taxon>Pentapetalae</taxon>
        <taxon>rosids</taxon>
        <taxon>fabids</taxon>
        <taxon>Rosales</taxon>
        <taxon>Rosaceae</taxon>
        <taxon>Rosoideae</taxon>
        <taxon>Rosoideae incertae sedis</taxon>
        <taxon>Rosa</taxon>
    </lineage>
</organism>
<keyword evidence="3" id="KW-1185">Reference proteome</keyword>